<reference evidence="3" key="3">
    <citation type="submission" date="2025-09" db="UniProtKB">
        <authorList>
            <consortium name="Ensembl"/>
        </authorList>
    </citation>
    <scope>IDENTIFICATION</scope>
</reference>
<sequence>MCVREHLYRCVQVNEIISDSRTKLMHYLCTYRAHPSWFNTIIHRLPVLVYLFCQEEAPSRRSVAELAGKFKGPASPHNTAANQTDKPVRRRPPRTLQIPKTQTDEQETPGATSPSPAKAKRNSALIEKLQANLVLSPAALAPSPKSPGFRLFPPAFTPNSPSSAPVTSVTTQSASDTPTSPIAASPLTEEGPTSFEDPPTAAEGSILTSINKNRARHSIRRRPPSRRHRKSSSGEEAGETKEGTDTTHCSPSEPENEIRVEGGGEGGEGGGGEEGEGGRGGEGFKKEDDTEDMKDKGETESLTCPEKSDVEEQSTNNMQEKEEEKKNEGEEGDEASSSEKTDDKSQEEKDSGGKSEEDQIQASTEKEEKSEVSS</sequence>
<feature type="domain" description="FAM21/CAPZIP" evidence="2">
    <location>
        <begin position="115"/>
        <end position="247"/>
    </location>
</feature>
<dbReference type="Ensembl" id="ENSSORT00005037150.1">
    <property type="protein sequence ID" value="ENSSORP00005036190.1"/>
    <property type="gene ID" value="ENSSORG00005017077.1"/>
</dbReference>
<gene>
    <name evidence="3" type="primary">dub</name>
</gene>
<accession>A0A673B306</accession>
<keyword evidence="4" id="KW-1185">Reference proteome</keyword>
<feature type="compositionally biased region" description="Basic and acidic residues" evidence="1">
    <location>
        <begin position="337"/>
        <end position="357"/>
    </location>
</feature>
<dbReference type="InterPro" id="IPR029341">
    <property type="entry name" value="FAM21/CAPZIP"/>
</dbReference>
<protein>
    <submittedName>
        <fullName evidence="3">Duboraya</fullName>
    </submittedName>
</protein>
<reference evidence="3" key="1">
    <citation type="submission" date="2019-06" db="EMBL/GenBank/DDBJ databases">
        <authorList>
            <consortium name="Wellcome Sanger Institute Data Sharing"/>
        </authorList>
    </citation>
    <scope>NUCLEOTIDE SEQUENCE [LARGE SCALE GENOMIC DNA]</scope>
</reference>
<evidence type="ECO:0000313" key="3">
    <source>
        <dbReference type="Ensembl" id="ENSSORP00005036190.1"/>
    </source>
</evidence>
<evidence type="ECO:0000259" key="2">
    <source>
        <dbReference type="Pfam" id="PF15255"/>
    </source>
</evidence>
<feature type="compositionally biased region" description="Basic and acidic residues" evidence="1">
    <location>
        <begin position="364"/>
        <end position="374"/>
    </location>
</feature>
<reference evidence="3" key="2">
    <citation type="submission" date="2025-08" db="UniProtKB">
        <authorList>
            <consortium name="Ensembl"/>
        </authorList>
    </citation>
    <scope>IDENTIFICATION</scope>
</reference>
<organism evidence="3 4">
    <name type="scientific">Sphaeramia orbicularis</name>
    <name type="common">orbiculate cardinalfish</name>
    <dbReference type="NCBI Taxonomy" id="375764"/>
    <lineage>
        <taxon>Eukaryota</taxon>
        <taxon>Metazoa</taxon>
        <taxon>Chordata</taxon>
        <taxon>Craniata</taxon>
        <taxon>Vertebrata</taxon>
        <taxon>Euteleostomi</taxon>
        <taxon>Actinopterygii</taxon>
        <taxon>Neopterygii</taxon>
        <taxon>Teleostei</taxon>
        <taxon>Neoteleostei</taxon>
        <taxon>Acanthomorphata</taxon>
        <taxon>Gobiaria</taxon>
        <taxon>Kurtiformes</taxon>
        <taxon>Apogonoidei</taxon>
        <taxon>Apogonidae</taxon>
        <taxon>Apogoninae</taxon>
        <taxon>Sphaeramia</taxon>
    </lineage>
</organism>
<evidence type="ECO:0000256" key="1">
    <source>
        <dbReference type="SAM" id="MobiDB-lite"/>
    </source>
</evidence>
<dbReference type="Pfam" id="PF15255">
    <property type="entry name" value="CAP-ZIP_m"/>
    <property type="match status" value="1"/>
</dbReference>
<feature type="compositionally biased region" description="Basic and acidic residues" evidence="1">
    <location>
        <begin position="319"/>
        <end position="329"/>
    </location>
</feature>
<feature type="compositionally biased region" description="Polar residues" evidence="1">
    <location>
        <begin position="76"/>
        <end position="85"/>
    </location>
</feature>
<name>A0A673B306_9TELE</name>
<dbReference type="Proteomes" id="UP000472271">
    <property type="component" value="Chromosome 14"/>
</dbReference>
<feature type="compositionally biased region" description="Basic residues" evidence="1">
    <location>
        <begin position="213"/>
        <end position="231"/>
    </location>
</feature>
<feature type="compositionally biased region" description="Gly residues" evidence="1">
    <location>
        <begin position="263"/>
        <end position="272"/>
    </location>
</feature>
<feature type="compositionally biased region" description="Basic and acidic residues" evidence="1">
    <location>
        <begin position="276"/>
        <end position="299"/>
    </location>
</feature>
<feature type="region of interest" description="Disordered" evidence="1">
    <location>
        <begin position="151"/>
        <end position="374"/>
    </location>
</feature>
<proteinExistence type="predicted"/>
<feature type="compositionally biased region" description="Low complexity" evidence="1">
    <location>
        <begin position="160"/>
        <end position="175"/>
    </location>
</feature>
<feature type="region of interest" description="Disordered" evidence="1">
    <location>
        <begin position="69"/>
        <end position="121"/>
    </location>
</feature>
<evidence type="ECO:0000313" key="4">
    <source>
        <dbReference type="Proteomes" id="UP000472271"/>
    </source>
</evidence>
<dbReference type="InParanoid" id="A0A673B306"/>
<dbReference type="AlphaFoldDB" id="A0A673B306"/>